<evidence type="ECO:0000256" key="2">
    <source>
        <dbReference type="ARBA" id="ARBA00008670"/>
    </source>
</evidence>
<sequence>MQDKQGIIIYSSVFAILSSLFFPPLVVVTYSISKQFQEYDATLQKAEDTRASIYLCLENANCTQYGKPIGMANTDSIAEKRVIFNNEKITEIVVKRISKGSNFDIKVPKAFGSNKVLKHIKEFSKQLTSPQLTYGHLTAKGQPKKTGDVYTMNSWEWQQGARFAFSSPFMYSNNSAHLNVTVDGVYKVYLHTTFVSSRSKSEKCQLSHQVNRKTGVLIKSSETVPNCRKTNQKLPSLQQNKPFGFFTLDTMGVYRLAKNETLTVVYQMPDHVTIGDADTQTYFGIFRV</sequence>
<dbReference type="PANTHER" id="PTHR11471">
    <property type="entry name" value="TUMOR NECROSIS FACTOR FAMILY MEMBER"/>
    <property type="match status" value="1"/>
</dbReference>
<keyword evidence="3" id="KW-0202">Cytokine</keyword>
<keyword evidence="5" id="KW-0812">Transmembrane</keyword>
<dbReference type="EMBL" id="LR786991">
    <property type="protein sequence ID" value="CAB3262853.1"/>
    <property type="molecule type" value="mRNA"/>
</dbReference>
<dbReference type="GO" id="GO:0005615">
    <property type="term" value="C:extracellular space"/>
    <property type="evidence" value="ECO:0007669"/>
    <property type="project" value="UniProtKB-KW"/>
</dbReference>
<dbReference type="PROSITE" id="PS50049">
    <property type="entry name" value="THD_2"/>
    <property type="match status" value="1"/>
</dbReference>
<accession>A0A6F9DIR9</accession>
<dbReference type="InterPro" id="IPR008983">
    <property type="entry name" value="Tumour_necrosis_fac-like_dom"/>
</dbReference>
<comment type="subcellular location">
    <subcellularLocation>
        <location evidence="1">Membrane</location>
    </subcellularLocation>
</comment>
<protein>
    <submittedName>
        <fullName evidence="7">Uncharacterized protein LOC100184195</fullName>
    </submittedName>
</protein>
<evidence type="ECO:0000313" key="7">
    <source>
        <dbReference type="EMBL" id="CAB3262853.1"/>
    </source>
</evidence>
<keyword evidence="5" id="KW-1133">Transmembrane helix</keyword>
<keyword evidence="4 5" id="KW-0472">Membrane</keyword>
<dbReference type="GO" id="GO:0006955">
    <property type="term" value="P:immune response"/>
    <property type="evidence" value="ECO:0007669"/>
    <property type="project" value="InterPro"/>
</dbReference>
<evidence type="ECO:0000256" key="1">
    <source>
        <dbReference type="ARBA" id="ARBA00004370"/>
    </source>
</evidence>
<dbReference type="AlphaFoldDB" id="A0A6F9DIR9"/>
<dbReference type="Pfam" id="PF00229">
    <property type="entry name" value="TNF"/>
    <property type="match status" value="1"/>
</dbReference>
<dbReference type="Gene3D" id="2.60.120.40">
    <property type="match status" value="1"/>
</dbReference>
<dbReference type="GO" id="GO:0005125">
    <property type="term" value="F:cytokine activity"/>
    <property type="evidence" value="ECO:0007669"/>
    <property type="project" value="UniProtKB-KW"/>
</dbReference>
<evidence type="ECO:0000256" key="4">
    <source>
        <dbReference type="ARBA" id="ARBA00023136"/>
    </source>
</evidence>
<feature type="domain" description="THD" evidence="6">
    <location>
        <begin position="133"/>
        <end position="288"/>
    </location>
</feature>
<name>A0A6F9DIR9_9ASCI</name>
<comment type="similarity">
    <text evidence="2">Belongs to the tumor necrosis factor family.</text>
</comment>
<dbReference type="SUPFAM" id="SSF49842">
    <property type="entry name" value="TNF-like"/>
    <property type="match status" value="1"/>
</dbReference>
<dbReference type="PANTHER" id="PTHR11471:SF13">
    <property type="entry name" value="TNF FAMILY PROFILE DOMAIN-CONTAINING PROTEIN"/>
    <property type="match status" value="1"/>
</dbReference>
<gene>
    <name evidence="7" type="primary">LOC100184195</name>
</gene>
<evidence type="ECO:0000256" key="5">
    <source>
        <dbReference type="SAM" id="Phobius"/>
    </source>
</evidence>
<dbReference type="SMART" id="SM00207">
    <property type="entry name" value="TNF"/>
    <property type="match status" value="1"/>
</dbReference>
<dbReference type="GO" id="GO:0016020">
    <property type="term" value="C:membrane"/>
    <property type="evidence" value="ECO:0007669"/>
    <property type="project" value="UniProtKB-SubCell"/>
</dbReference>
<reference evidence="7" key="1">
    <citation type="submission" date="2020-04" db="EMBL/GenBank/DDBJ databases">
        <authorList>
            <person name="Neveu A P."/>
        </authorList>
    </citation>
    <scope>NUCLEOTIDE SEQUENCE</scope>
    <source>
        <tissue evidence="7">Whole embryo</tissue>
    </source>
</reference>
<evidence type="ECO:0000256" key="3">
    <source>
        <dbReference type="ARBA" id="ARBA00022514"/>
    </source>
</evidence>
<evidence type="ECO:0000259" key="6">
    <source>
        <dbReference type="PROSITE" id="PS50049"/>
    </source>
</evidence>
<feature type="transmembrane region" description="Helical" evidence="5">
    <location>
        <begin position="7"/>
        <end position="32"/>
    </location>
</feature>
<dbReference type="InterPro" id="IPR006052">
    <property type="entry name" value="TNF_dom"/>
</dbReference>
<organism evidence="7">
    <name type="scientific">Phallusia mammillata</name>
    <dbReference type="NCBI Taxonomy" id="59560"/>
    <lineage>
        <taxon>Eukaryota</taxon>
        <taxon>Metazoa</taxon>
        <taxon>Chordata</taxon>
        <taxon>Tunicata</taxon>
        <taxon>Ascidiacea</taxon>
        <taxon>Phlebobranchia</taxon>
        <taxon>Ascidiidae</taxon>
        <taxon>Phallusia</taxon>
    </lineage>
</organism>
<dbReference type="GO" id="GO:0005164">
    <property type="term" value="F:tumor necrosis factor receptor binding"/>
    <property type="evidence" value="ECO:0007669"/>
    <property type="project" value="InterPro"/>
</dbReference>
<proteinExistence type="evidence at transcript level"/>